<accession>A0A9X3WTT8</accession>
<reference evidence="2" key="1">
    <citation type="submission" date="2022-06" db="EMBL/GenBank/DDBJ databases">
        <title>Aquibacillus sp. a new bacterium isolated from soil saline samples.</title>
        <authorList>
            <person name="Galisteo C."/>
            <person name="De La Haba R."/>
            <person name="Sanchez-Porro C."/>
            <person name="Ventosa A."/>
        </authorList>
    </citation>
    <scope>NUCLEOTIDE SEQUENCE</scope>
    <source>
        <strain evidence="2">3ASR75-11</strain>
    </source>
</reference>
<dbReference type="PRINTS" id="PR00834">
    <property type="entry name" value="PROTEASES2C"/>
</dbReference>
<dbReference type="Gene3D" id="2.40.10.10">
    <property type="entry name" value="Trypsin-like serine proteases"/>
    <property type="match status" value="2"/>
</dbReference>
<keyword evidence="1" id="KW-0378">Hydrolase</keyword>
<dbReference type="SUPFAM" id="SSF50494">
    <property type="entry name" value="Trypsin-like serine proteases"/>
    <property type="match status" value="1"/>
</dbReference>
<keyword evidence="1" id="KW-0720">Serine protease</keyword>
<name>A0A9X3WTT8_9BACI</name>
<proteinExistence type="predicted"/>
<dbReference type="Pfam" id="PF13365">
    <property type="entry name" value="Trypsin_2"/>
    <property type="match status" value="1"/>
</dbReference>
<dbReference type="InterPro" id="IPR009003">
    <property type="entry name" value="Peptidase_S1_PA"/>
</dbReference>
<protein>
    <submittedName>
        <fullName evidence="2">S1C family serine protease</fullName>
    </submittedName>
</protein>
<dbReference type="AlphaFoldDB" id="A0A9X3WTT8"/>
<keyword evidence="3" id="KW-1185">Reference proteome</keyword>
<dbReference type="PANTHER" id="PTHR22939:SF129">
    <property type="entry name" value="SERINE PROTEASE HTRA2, MITOCHONDRIAL"/>
    <property type="match status" value="1"/>
</dbReference>
<evidence type="ECO:0000313" key="3">
    <source>
        <dbReference type="Proteomes" id="UP001145050"/>
    </source>
</evidence>
<dbReference type="Proteomes" id="UP001145050">
    <property type="component" value="Unassembled WGS sequence"/>
</dbReference>
<dbReference type="RefSeq" id="WP_272435533.1">
    <property type="nucleotide sequence ID" value="NZ_JAMQKB010000002.1"/>
</dbReference>
<dbReference type="InterPro" id="IPR043504">
    <property type="entry name" value="Peptidase_S1_PA_chymotrypsin"/>
</dbReference>
<gene>
    <name evidence="2" type="ORF">NC797_04565</name>
</gene>
<dbReference type="GO" id="GO:0004252">
    <property type="term" value="F:serine-type endopeptidase activity"/>
    <property type="evidence" value="ECO:0007669"/>
    <property type="project" value="InterPro"/>
</dbReference>
<keyword evidence="2" id="KW-0645">Protease</keyword>
<evidence type="ECO:0000256" key="1">
    <source>
        <dbReference type="ARBA" id="ARBA00022825"/>
    </source>
</evidence>
<organism evidence="2 3">
    <name type="scientific">Terrihalobacillus insolitus</name>
    <dbReference type="NCBI Taxonomy" id="2950438"/>
    <lineage>
        <taxon>Bacteria</taxon>
        <taxon>Bacillati</taxon>
        <taxon>Bacillota</taxon>
        <taxon>Bacilli</taxon>
        <taxon>Bacillales</taxon>
        <taxon>Bacillaceae</taxon>
        <taxon>Terrihalobacillus</taxon>
    </lineage>
</organism>
<dbReference type="PANTHER" id="PTHR22939">
    <property type="entry name" value="SERINE PROTEASE FAMILY S1C HTRA-RELATED"/>
    <property type="match status" value="1"/>
</dbReference>
<evidence type="ECO:0000313" key="2">
    <source>
        <dbReference type="EMBL" id="MDC3423781.1"/>
    </source>
</evidence>
<dbReference type="EMBL" id="JAMQKB010000002">
    <property type="protein sequence ID" value="MDC3423781.1"/>
    <property type="molecule type" value="Genomic_DNA"/>
</dbReference>
<dbReference type="GO" id="GO:0006508">
    <property type="term" value="P:proteolysis"/>
    <property type="evidence" value="ECO:0007669"/>
    <property type="project" value="UniProtKB-KW"/>
</dbReference>
<sequence>MTKKKKVFPILLTCFLLLLGALSVSKLYEKWNKDSLSVKNTLATKVKVDDNENKDLKTIIHEAQKGVVQIEAAGEESDMIGSGFLYNEKGDIITNAHVVKDANAIYVKTTNASTYPAAVVGIGKETDIAVIRVPQLANQSPMQLEQNIVTDVGDEIIAVGSPLGFQNSVTLGIISGMNRSFSIDDFSYTNVFQISANITNGNSGGPLINRDSGKVIGINSAGAEEGTIGFSIPIKNIIDQVTEWSKTADEDTLEYATLENEVKEIDQEQLKEDATYLIQYFFSSLEVRDYVNAYALLGSDWQSQTTYQEFRESFVRVVTTTITNIDITLVEEQQFMVKVNADSTIRQSDQTTQKVTSTFAFEVGYENDQLKILNSEQSPLNLEDQVDPNN</sequence>
<dbReference type="InterPro" id="IPR001940">
    <property type="entry name" value="Peptidase_S1C"/>
</dbReference>
<comment type="caution">
    <text evidence="2">The sequence shown here is derived from an EMBL/GenBank/DDBJ whole genome shotgun (WGS) entry which is preliminary data.</text>
</comment>